<organism evidence="1 2">
    <name type="scientific">Chaenocephalus aceratus</name>
    <name type="common">Blackfin icefish</name>
    <name type="synonym">Chaenichthys aceratus</name>
    <dbReference type="NCBI Taxonomy" id="36190"/>
    <lineage>
        <taxon>Eukaryota</taxon>
        <taxon>Metazoa</taxon>
        <taxon>Chordata</taxon>
        <taxon>Craniata</taxon>
        <taxon>Vertebrata</taxon>
        <taxon>Euteleostomi</taxon>
        <taxon>Actinopterygii</taxon>
        <taxon>Neopterygii</taxon>
        <taxon>Teleostei</taxon>
        <taxon>Neoteleostei</taxon>
        <taxon>Acanthomorphata</taxon>
        <taxon>Eupercaria</taxon>
        <taxon>Perciformes</taxon>
        <taxon>Notothenioidei</taxon>
        <taxon>Channichthyidae</taxon>
        <taxon>Chaenocephalus</taxon>
    </lineage>
</organism>
<gene>
    <name evidence="1" type="ORF">KUCAC02_009958</name>
</gene>
<reference evidence="1" key="1">
    <citation type="submission" date="2022-05" db="EMBL/GenBank/DDBJ databases">
        <title>Chromosome-level genome of Chaenocephalus aceratus.</title>
        <authorList>
            <person name="Park H."/>
        </authorList>
    </citation>
    <scope>NUCLEOTIDE SEQUENCE</scope>
    <source>
        <strain evidence="1">KU_202001</strain>
    </source>
</reference>
<accession>A0ACB9VZ87</accession>
<comment type="caution">
    <text evidence="1">The sequence shown here is derived from an EMBL/GenBank/DDBJ whole genome shotgun (WGS) entry which is preliminary data.</text>
</comment>
<sequence>MERCPRHGLITQNNAGDTPLCPTHVMPSQAQWALGPASNDITGLPPSHTERLCGLHTTPRHRQSTSTPFTSPYTPSYFSPEIRLE</sequence>
<dbReference type="EMBL" id="CM043805">
    <property type="protein sequence ID" value="KAI4805335.1"/>
    <property type="molecule type" value="Genomic_DNA"/>
</dbReference>
<dbReference type="Proteomes" id="UP001057452">
    <property type="component" value="Chromosome 21"/>
</dbReference>
<evidence type="ECO:0000313" key="2">
    <source>
        <dbReference type="Proteomes" id="UP001057452"/>
    </source>
</evidence>
<name>A0ACB9VZ87_CHAAC</name>
<protein>
    <submittedName>
        <fullName evidence="1">Uncharacterized protein</fullName>
    </submittedName>
</protein>
<evidence type="ECO:0000313" key="1">
    <source>
        <dbReference type="EMBL" id="KAI4805335.1"/>
    </source>
</evidence>
<keyword evidence="2" id="KW-1185">Reference proteome</keyword>
<proteinExistence type="predicted"/>